<evidence type="ECO:0000256" key="5">
    <source>
        <dbReference type="ARBA" id="ARBA00022970"/>
    </source>
</evidence>
<keyword evidence="7 9" id="KW-0472">Membrane</keyword>
<evidence type="ECO:0000313" key="11">
    <source>
        <dbReference type="Proteomes" id="UP000585272"/>
    </source>
</evidence>
<name>A0A840IGE5_9ACTN</name>
<comment type="similarity">
    <text evidence="8">Belongs to the binding-protein-dependent transport system permease family. LivHM subfamily.</text>
</comment>
<dbReference type="CDD" id="cd06582">
    <property type="entry name" value="TM_PBP1_LivH_like"/>
    <property type="match status" value="1"/>
</dbReference>
<feature type="transmembrane region" description="Helical" evidence="9">
    <location>
        <begin position="223"/>
        <end position="248"/>
    </location>
</feature>
<dbReference type="GO" id="GO:0006865">
    <property type="term" value="P:amino acid transport"/>
    <property type="evidence" value="ECO:0007669"/>
    <property type="project" value="UniProtKB-KW"/>
</dbReference>
<gene>
    <name evidence="10" type="ORF">BDZ31_002627</name>
</gene>
<dbReference type="GO" id="GO:0022857">
    <property type="term" value="F:transmembrane transporter activity"/>
    <property type="evidence" value="ECO:0007669"/>
    <property type="project" value="InterPro"/>
</dbReference>
<dbReference type="InterPro" id="IPR001851">
    <property type="entry name" value="ABC_transp_permease"/>
</dbReference>
<feature type="transmembrane region" description="Helical" evidence="9">
    <location>
        <begin position="33"/>
        <end position="50"/>
    </location>
</feature>
<feature type="transmembrane region" description="Helical" evidence="9">
    <location>
        <begin position="188"/>
        <end position="211"/>
    </location>
</feature>
<dbReference type="EMBL" id="JACHNU010000003">
    <property type="protein sequence ID" value="MBB4663038.1"/>
    <property type="molecule type" value="Genomic_DNA"/>
</dbReference>
<dbReference type="Pfam" id="PF02653">
    <property type="entry name" value="BPD_transp_2"/>
    <property type="match status" value="1"/>
</dbReference>
<organism evidence="10 11">
    <name type="scientific">Conexibacter arvalis</name>
    <dbReference type="NCBI Taxonomy" id="912552"/>
    <lineage>
        <taxon>Bacteria</taxon>
        <taxon>Bacillati</taxon>
        <taxon>Actinomycetota</taxon>
        <taxon>Thermoleophilia</taxon>
        <taxon>Solirubrobacterales</taxon>
        <taxon>Conexibacteraceae</taxon>
        <taxon>Conexibacter</taxon>
    </lineage>
</organism>
<evidence type="ECO:0000256" key="9">
    <source>
        <dbReference type="SAM" id="Phobius"/>
    </source>
</evidence>
<keyword evidence="3" id="KW-1003">Cell membrane</keyword>
<evidence type="ECO:0000256" key="2">
    <source>
        <dbReference type="ARBA" id="ARBA00022448"/>
    </source>
</evidence>
<reference evidence="10 11" key="1">
    <citation type="submission" date="2020-08" db="EMBL/GenBank/DDBJ databases">
        <title>Genomic Encyclopedia of Archaeal and Bacterial Type Strains, Phase II (KMG-II): from individual species to whole genera.</title>
        <authorList>
            <person name="Goeker M."/>
        </authorList>
    </citation>
    <scope>NUCLEOTIDE SEQUENCE [LARGE SCALE GENOMIC DNA]</scope>
    <source>
        <strain evidence="10 11">DSM 23288</strain>
    </source>
</reference>
<evidence type="ECO:0000313" key="10">
    <source>
        <dbReference type="EMBL" id="MBB4663038.1"/>
    </source>
</evidence>
<accession>A0A840IGE5</accession>
<comment type="caution">
    <text evidence="10">The sequence shown here is derived from an EMBL/GenBank/DDBJ whole genome shotgun (WGS) entry which is preliminary data.</text>
</comment>
<dbReference type="AlphaFoldDB" id="A0A840IGE5"/>
<keyword evidence="5" id="KW-0029">Amino-acid transport</keyword>
<feature type="transmembrane region" description="Helical" evidence="9">
    <location>
        <begin position="93"/>
        <end position="113"/>
    </location>
</feature>
<evidence type="ECO:0000256" key="7">
    <source>
        <dbReference type="ARBA" id="ARBA00023136"/>
    </source>
</evidence>
<dbReference type="PANTHER" id="PTHR11795">
    <property type="entry name" value="BRANCHED-CHAIN AMINO ACID TRANSPORT SYSTEM PERMEASE PROTEIN LIVH"/>
    <property type="match status" value="1"/>
</dbReference>
<feature type="transmembrane region" description="Helical" evidence="9">
    <location>
        <begin position="6"/>
        <end position="26"/>
    </location>
</feature>
<keyword evidence="4 9" id="KW-0812">Transmembrane</keyword>
<keyword evidence="11" id="KW-1185">Reference proteome</keyword>
<evidence type="ECO:0000256" key="6">
    <source>
        <dbReference type="ARBA" id="ARBA00022989"/>
    </source>
</evidence>
<dbReference type="InterPro" id="IPR052157">
    <property type="entry name" value="BCAA_transport_permease"/>
</dbReference>
<evidence type="ECO:0000256" key="3">
    <source>
        <dbReference type="ARBA" id="ARBA00022475"/>
    </source>
</evidence>
<feature type="transmembrane region" description="Helical" evidence="9">
    <location>
        <begin position="56"/>
        <end position="81"/>
    </location>
</feature>
<protein>
    <submittedName>
        <fullName evidence="10">Branched-subunit amino acid ABC-type transport system permease component</fullName>
    </submittedName>
</protein>
<dbReference type="PANTHER" id="PTHR11795:SF447">
    <property type="entry name" value="ABC TRANSPORTER PERMEASE PROTEIN"/>
    <property type="match status" value="1"/>
</dbReference>
<keyword evidence="6 9" id="KW-1133">Transmembrane helix</keyword>
<sequence length="289" mass="28980">MDVIFSALSLAAIYGLVAIGVSLTWAALGMLNLAHGVAFAVGAYGGWLAADHLSDSAPVVLAGGVAGGALVGCAIYLLVVVPLYDRPNWETRHLIATLAISLVGANLLLELFGPSAKALPAVFGEGSVTIAGSVVTADKLGAIVSAAVVLGAVAVVLRRSRLGLGLRVLTQDSEGAALVGVSRNRMALGVLALSGGLAGLASVLLAQTFYANPDVGFVPLVKGLLVAVLGGLGSIPGAIVAALVMGVAEALTATYLGQEYVLMTLFVVLAVVLLVRPRGIAGLLEEARA</sequence>
<evidence type="ECO:0000256" key="8">
    <source>
        <dbReference type="ARBA" id="ARBA00037998"/>
    </source>
</evidence>
<feature type="transmembrane region" description="Helical" evidence="9">
    <location>
        <begin position="260"/>
        <end position="276"/>
    </location>
</feature>
<dbReference type="RefSeq" id="WP_183342729.1">
    <property type="nucleotide sequence ID" value="NZ_JACHNU010000003.1"/>
</dbReference>
<comment type="subcellular location">
    <subcellularLocation>
        <location evidence="1">Cell membrane</location>
        <topology evidence="1">Multi-pass membrane protein</topology>
    </subcellularLocation>
</comment>
<proteinExistence type="inferred from homology"/>
<evidence type="ECO:0000256" key="1">
    <source>
        <dbReference type="ARBA" id="ARBA00004651"/>
    </source>
</evidence>
<dbReference type="Proteomes" id="UP000585272">
    <property type="component" value="Unassembled WGS sequence"/>
</dbReference>
<evidence type="ECO:0000256" key="4">
    <source>
        <dbReference type="ARBA" id="ARBA00022692"/>
    </source>
</evidence>
<keyword evidence="2" id="KW-0813">Transport</keyword>
<dbReference type="GO" id="GO:0005886">
    <property type="term" value="C:plasma membrane"/>
    <property type="evidence" value="ECO:0007669"/>
    <property type="project" value="UniProtKB-SubCell"/>
</dbReference>
<feature type="transmembrane region" description="Helical" evidence="9">
    <location>
        <begin position="140"/>
        <end position="157"/>
    </location>
</feature>